<keyword evidence="3" id="KW-1185">Reference proteome</keyword>
<evidence type="ECO:0000313" key="3">
    <source>
        <dbReference type="Proteomes" id="UP000050525"/>
    </source>
</evidence>
<feature type="region of interest" description="Disordered" evidence="1">
    <location>
        <begin position="1"/>
        <end position="23"/>
    </location>
</feature>
<dbReference type="AlphaFoldDB" id="A0A151N322"/>
<sequence length="68" mass="7630">MESRSLGRGNLKGNDSSPETVHSSWCADFPEVLLTERKTGFLMDVHCLLGSNEAQLVMDRKPFLHNLL</sequence>
<comment type="caution">
    <text evidence="2">The sequence shown here is derived from an EMBL/GenBank/DDBJ whole genome shotgun (WGS) entry which is preliminary data.</text>
</comment>
<protein>
    <submittedName>
        <fullName evidence="2">Uncharacterized protein</fullName>
    </submittedName>
</protein>
<proteinExistence type="predicted"/>
<gene>
    <name evidence="2" type="ORF">Y1Q_0016550</name>
</gene>
<dbReference type="Proteomes" id="UP000050525">
    <property type="component" value="Unassembled WGS sequence"/>
</dbReference>
<name>A0A151N322_ALLMI</name>
<feature type="compositionally biased region" description="Polar residues" evidence="1">
    <location>
        <begin position="13"/>
        <end position="23"/>
    </location>
</feature>
<evidence type="ECO:0000313" key="2">
    <source>
        <dbReference type="EMBL" id="KYO31226.1"/>
    </source>
</evidence>
<evidence type="ECO:0000256" key="1">
    <source>
        <dbReference type="SAM" id="MobiDB-lite"/>
    </source>
</evidence>
<organism evidence="2 3">
    <name type="scientific">Alligator mississippiensis</name>
    <name type="common">American alligator</name>
    <dbReference type="NCBI Taxonomy" id="8496"/>
    <lineage>
        <taxon>Eukaryota</taxon>
        <taxon>Metazoa</taxon>
        <taxon>Chordata</taxon>
        <taxon>Craniata</taxon>
        <taxon>Vertebrata</taxon>
        <taxon>Euteleostomi</taxon>
        <taxon>Archelosauria</taxon>
        <taxon>Archosauria</taxon>
        <taxon>Crocodylia</taxon>
        <taxon>Alligatoridae</taxon>
        <taxon>Alligatorinae</taxon>
        <taxon>Alligator</taxon>
    </lineage>
</organism>
<dbReference type="EMBL" id="AKHW03004113">
    <property type="protein sequence ID" value="KYO31226.1"/>
    <property type="molecule type" value="Genomic_DNA"/>
</dbReference>
<accession>A0A151N322</accession>
<reference evidence="2 3" key="1">
    <citation type="journal article" date="2012" name="Genome Biol.">
        <title>Sequencing three crocodilian genomes to illuminate the evolution of archosaurs and amniotes.</title>
        <authorList>
            <person name="St John J.A."/>
            <person name="Braun E.L."/>
            <person name="Isberg S.R."/>
            <person name="Miles L.G."/>
            <person name="Chong A.Y."/>
            <person name="Gongora J."/>
            <person name="Dalzell P."/>
            <person name="Moran C."/>
            <person name="Bed'hom B."/>
            <person name="Abzhanov A."/>
            <person name="Burgess S.C."/>
            <person name="Cooksey A.M."/>
            <person name="Castoe T.A."/>
            <person name="Crawford N.G."/>
            <person name="Densmore L.D."/>
            <person name="Drew J.C."/>
            <person name="Edwards S.V."/>
            <person name="Faircloth B.C."/>
            <person name="Fujita M.K."/>
            <person name="Greenwold M.J."/>
            <person name="Hoffmann F.G."/>
            <person name="Howard J.M."/>
            <person name="Iguchi T."/>
            <person name="Janes D.E."/>
            <person name="Khan S.Y."/>
            <person name="Kohno S."/>
            <person name="de Koning A.J."/>
            <person name="Lance S.L."/>
            <person name="McCarthy F.M."/>
            <person name="McCormack J.E."/>
            <person name="Merchant M.E."/>
            <person name="Peterson D.G."/>
            <person name="Pollock D.D."/>
            <person name="Pourmand N."/>
            <person name="Raney B.J."/>
            <person name="Roessler K.A."/>
            <person name="Sanford J.R."/>
            <person name="Sawyer R.H."/>
            <person name="Schmidt C.J."/>
            <person name="Triplett E.W."/>
            <person name="Tuberville T.D."/>
            <person name="Venegas-Anaya M."/>
            <person name="Howard J.T."/>
            <person name="Jarvis E.D."/>
            <person name="Guillette L.J.Jr."/>
            <person name="Glenn T.C."/>
            <person name="Green R.E."/>
            <person name="Ray D.A."/>
        </authorList>
    </citation>
    <scope>NUCLEOTIDE SEQUENCE [LARGE SCALE GENOMIC DNA]</scope>
    <source>
        <strain evidence="2">KSC_2009_1</strain>
    </source>
</reference>